<organism evidence="1 2">
    <name type="scientific">Coemansia nantahalensis</name>
    <dbReference type="NCBI Taxonomy" id="2789366"/>
    <lineage>
        <taxon>Eukaryota</taxon>
        <taxon>Fungi</taxon>
        <taxon>Fungi incertae sedis</taxon>
        <taxon>Zoopagomycota</taxon>
        <taxon>Kickxellomycotina</taxon>
        <taxon>Kickxellomycetes</taxon>
        <taxon>Kickxellales</taxon>
        <taxon>Kickxellaceae</taxon>
        <taxon>Coemansia</taxon>
    </lineage>
</organism>
<gene>
    <name evidence="1" type="primary">NAG1_2</name>
    <name evidence="1" type="ORF">IWQ57_001931</name>
</gene>
<keyword evidence="1" id="KW-0378">Hydrolase</keyword>
<accession>A0ACC1K2E2</accession>
<reference evidence="1" key="1">
    <citation type="submission" date="2022-07" db="EMBL/GenBank/DDBJ databases">
        <title>Phylogenomic reconstructions and comparative analyses of Kickxellomycotina fungi.</title>
        <authorList>
            <person name="Reynolds N.K."/>
            <person name="Stajich J.E."/>
            <person name="Barry K."/>
            <person name="Grigoriev I.V."/>
            <person name="Crous P."/>
            <person name="Smith M.E."/>
        </authorList>
    </citation>
    <scope>NUCLEOTIDE SEQUENCE</scope>
    <source>
        <strain evidence="1">CBS 109366</strain>
    </source>
</reference>
<comment type="caution">
    <text evidence="1">The sequence shown here is derived from an EMBL/GenBank/DDBJ whole genome shotgun (WGS) entry which is preliminary data.</text>
</comment>
<protein>
    <submittedName>
        <fullName evidence="1">Glucosamine-6-phosphate isomerase (Glucosamine-6-phosphate deaminase) (GNPDA) (GlcN6P deaminase)</fullName>
        <ecNumber evidence="1">3.2.1.52</ecNumber>
    </submittedName>
</protein>
<evidence type="ECO:0000313" key="1">
    <source>
        <dbReference type="EMBL" id="KAJ2772059.1"/>
    </source>
</evidence>
<proteinExistence type="predicted"/>
<keyword evidence="1" id="KW-0326">Glycosidase</keyword>
<name>A0ACC1K2E2_9FUNG</name>
<dbReference type="EC" id="3.2.1.52" evidence="1"/>
<dbReference type="Proteomes" id="UP001140234">
    <property type="component" value="Unassembled WGS sequence"/>
</dbReference>
<sequence length="541" mass="59483">MKVPLLAALAAVLPCALAVWPIPQTLQEGSANTLVNLVHISTQGDVSPVVKSAINRYREIINRECFLAPVDYRRGVLPTGGTFGGLVVSVASTSEALGLSTDESYTLDVPVNGSATLHAKTPYGVVRGLETFSQLVTANGPAKAIANTPIHIADAPAFAHRGLLFDTARNFYSLGAIFRTLDAMSYNKMNVFHWHIVDSQSWPVESATFPELHRKGAYGPQMAYSRADVQRVIRYAGDRGIRVVPEFDVPGHTYAVGLSHPELMSCMNKQPNWDAYAAEPPSGQLNIALPESVDFVNKLIDEYAALFTDEAFHIGGDEVNLKCWTDDPVVQNVTAATGMDVATQLLRWYSQVHDHLDATGKTPYTWEETVFDAHYVPSFKTILQAWKGHASVVNAVGKGYRVVASTYDSYYLDCGHGAWLSNFDGNSWCDPFKTWMHIYNYDVLANITDPEQRKRVVGAEVAAWSEQTDETVIDPRLWPRAAAMAETAWSGKTDAAGHVRTTAEVASRLHEQRFRMVGRGINAEPMQPLWCARNPGACNLP</sequence>
<evidence type="ECO:0000313" key="2">
    <source>
        <dbReference type="Proteomes" id="UP001140234"/>
    </source>
</evidence>
<keyword evidence="1" id="KW-0413">Isomerase</keyword>
<keyword evidence="2" id="KW-1185">Reference proteome</keyword>
<dbReference type="EMBL" id="JANBUJ010000432">
    <property type="protein sequence ID" value="KAJ2772059.1"/>
    <property type="molecule type" value="Genomic_DNA"/>
</dbReference>